<evidence type="ECO:0000313" key="2">
    <source>
        <dbReference type="Proteomes" id="UP000308713"/>
    </source>
</evidence>
<evidence type="ECO:0000313" key="1">
    <source>
        <dbReference type="EMBL" id="TNJ46364.1"/>
    </source>
</evidence>
<gene>
    <name evidence="1" type="ORF">FGF67_01700</name>
</gene>
<organism evidence="1 2">
    <name type="scientific">Allotamlana fucoidanivorans</name>
    <dbReference type="NCBI Taxonomy" id="2583814"/>
    <lineage>
        <taxon>Bacteria</taxon>
        <taxon>Pseudomonadati</taxon>
        <taxon>Bacteroidota</taxon>
        <taxon>Flavobacteriia</taxon>
        <taxon>Flavobacteriales</taxon>
        <taxon>Flavobacteriaceae</taxon>
        <taxon>Allotamlana</taxon>
    </lineage>
</organism>
<keyword evidence="2" id="KW-1185">Reference proteome</keyword>
<dbReference type="RefSeq" id="WP_139694736.1">
    <property type="nucleotide sequence ID" value="NZ_CP074074.1"/>
</dbReference>
<dbReference type="Proteomes" id="UP000308713">
    <property type="component" value="Unassembled WGS sequence"/>
</dbReference>
<dbReference type="EMBL" id="VDCS01000002">
    <property type="protein sequence ID" value="TNJ46364.1"/>
    <property type="molecule type" value="Genomic_DNA"/>
</dbReference>
<comment type="caution">
    <text evidence="1">The sequence shown here is derived from an EMBL/GenBank/DDBJ whole genome shotgun (WGS) entry which is preliminary data.</text>
</comment>
<accession>A0A5C4SQ88</accession>
<name>A0A5C4SQ88_9FLAO</name>
<reference evidence="1 2" key="1">
    <citation type="submission" date="2019-05" db="EMBL/GenBank/DDBJ databases">
        <title>Tamlana fucoidanivorans sp. nov., isolated from the surface of algae collected from Fujian province in China.</title>
        <authorList>
            <person name="Li J."/>
        </authorList>
    </citation>
    <scope>NUCLEOTIDE SEQUENCE [LARGE SCALE GENOMIC DNA]</scope>
    <source>
        <strain evidence="1 2">CW2-9</strain>
    </source>
</reference>
<protein>
    <submittedName>
        <fullName evidence="1">Uncharacterized protein</fullName>
    </submittedName>
</protein>
<proteinExistence type="predicted"/>
<dbReference type="OrthoDB" id="779545at2"/>
<sequence length="437" mass="49714">MNNKELIDFALSLVSANSEQQVINILSSKELWDNDSAWRLYGDKENNYSTIGAQQSRPEAALVEKLINSVDSVLTSECLNNSINPESSEAPKTIRKAVSQFFDIHNGMLYNITPTERTKLANRIGLVATGNTAKKGYACYSIFDDGEGQTPNKMPKTFLSIGEKNKLKIPFVQGKFNMGSTGVLRFCGKRNLQLILTKRNPSLPVDENDSSNDKWGFTIVKRIYPDGNYKSSRYVYLVNPINQESNSNQVFQFTSESLPILPGKYPIAHENPMLFGSYIKLYEYQMEGLRTNLTLDPYNRLSLLMPSLALPIRLYERREGYQANSAETTLNGLSVRLEEDKRNNLESEEWPSSHDISVLGEKMKMKVYAFKKDFSTNKKPTQKYVKDEGIIFTINGQTHGFINKRFFHRRAIGLGNLSDSCLVLKYGYRLKIDLRCF</sequence>
<dbReference type="AlphaFoldDB" id="A0A5C4SQ88"/>